<keyword evidence="6" id="KW-1185">Reference proteome</keyword>
<proteinExistence type="inferred from homology"/>
<dbReference type="AlphaFoldDB" id="A0A9N8YSG1"/>
<dbReference type="EMBL" id="CAJVPS010000086">
    <property type="protein sequence ID" value="CAG8449826.1"/>
    <property type="molecule type" value="Genomic_DNA"/>
</dbReference>
<dbReference type="Pfam" id="PF06644">
    <property type="entry name" value="ATP11"/>
    <property type="match status" value="1"/>
</dbReference>
<evidence type="ECO:0000256" key="1">
    <source>
        <dbReference type="ARBA" id="ARBA00004173"/>
    </source>
</evidence>
<evidence type="ECO:0000313" key="5">
    <source>
        <dbReference type="EMBL" id="CAG8449826.1"/>
    </source>
</evidence>
<dbReference type="Proteomes" id="UP000789508">
    <property type="component" value="Unassembled WGS sequence"/>
</dbReference>
<protein>
    <submittedName>
        <fullName evidence="5">8677_t:CDS:1</fullName>
    </submittedName>
</protein>
<organism evidence="5 6">
    <name type="scientific">Ambispora leptoticha</name>
    <dbReference type="NCBI Taxonomy" id="144679"/>
    <lineage>
        <taxon>Eukaryota</taxon>
        <taxon>Fungi</taxon>
        <taxon>Fungi incertae sedis</taxon>
        <taxon>Mucoromycota</taxon>
        <taxon>Glomeromycotina</taxon>
        <taxon>Glomeromycetes</taxon>
        <taxon>Archaeosporales</taxon>
        <taxon>Ambisporaceae</taxon>
        <taxon>Ambispora</taxon>
    </lineage>
</organism>
<evidence type="ECO:0000313" key="6">
    <source>
        <dbReference type="Proteomes" id="UP000789508"/>
    </source>
</evidence>
<keyword evidence="3" id="KW-0809">Transit peptide</keyword>
<dbReference type="GO" id="GO:0005739">
    <property type="term" value="C:mitochondrion"/>
    <property type="evidence" value="ECO:0007669"/>
    <property type="project" value="UniProtKB-SubCell"/>
</dbReference>
<dbReference type="GO" id="GO:0033615">
    <property type="term" value="P:mitochondrial proton-transporting ATP synthase complex assembly"/>
    <property type="evidence" value="ECO:0007669"/>
    <property type="project" value="TreeGrafter"/>
</dbReference>
<reference evidence="5" key="1">
    <citation type="submission" date="2021-06" db="EMBL/GenBank/DDBJ databases">
        <authorList>
            <person name="Kallberg Y."/>
            <person name="Tangrot J."/>
            <person name="Rosling A."/>
        </authorList>
    </citation>
    <scope>NUCLEOTIDE SEQUENCE</scope>
    <source>
        <strain evidence="5">FL130A</strain>
    </source>
</reference>
<comment type="similarity">
    <text evidence="2">Belongs to the ATP11 family.</text>
</comment>
<name>A0A9N8YSG1_9GLOM</name>
<sequence length="249" mass="28905">MERYAHKLKEKAEREGYASVNDLKAKILKKHDLGMISDTNPVLITAEKNNDNLGSCKKDLPAHVKSLDKILRIDKILSQDTETICQLWTEYHAAKSSCISDTLAVNAYKKLFKRGQEFPMFIIPLTHLTGLEFYILQFQYHQCFFTSLLEYKTFAAESQPLLVLTHYIDLMDTKGVVLAHGEIRKPNILSKENAKCLVRWLRAFYLDDENSNNKHQYDNISKWNLVVKFNREPNNFEYSELVNVIKGEK</sequence>
<evidence type="ECO:0000256" key="2">
    <source>
        <dbReference type="ARBA" id="ARBA00009116"/>
    </source>
</evidence>
<dbReference type="PANTHER" id="PTHR13126:SF0">
    <property type="entry name" value="ATP SYNTHASE MITOCHONDRIAL F1 COMPLEX ASSEMBLY FACTOR 1"/>
    <property type="match status" value="1"/>
</dbReference>
<dbReference type="PANTHER" id="PTHR13126">
    <property type="entry name" value="CHAPERONE ATP11"/>
    <property type="match status" value="1"/>
</dbReference>
<gene>
    <name evidence="5" type="ORF">ALEPTO_LOCUS931</name>
</gene>
<comment type="subcellular location">
    <subcellularLocation>
        <location evidence="1">Mitochondrion</location>
    </subcellularLocation>
</comment>
<comment type="caution">
    <text evidence="5">The sequence shown here is derived from an EMBL/GenBank/DDBJ whole genome shotgun (WGS) entry which is preliminary data.</text>
</comment>
<evidence type="ECO:0000256" key="3">
    <source>
        <dbReference type="ARBA" id="ARBA00022946"/>
    </source>
</evidence>
<accession>A0A9N8YSG1</accession>
<keyword evidence="4" id="KW-0496">Mitochondrion</keyword>
<dbReference type="InterPro" id="IPR010591">
    <property type="entry name" value="ATP11"/>
</dbReference>
<dbReference type="OrthoDB" id="16535at2759"/>
<evidence type="ECO:0000256" key="4">
    <source>
        <dbReference type="ARBA" id="ARBA00023128"/>
    </source>
</evidence>